<accession>A0A1N6DP33</accession>
<evidence type="ECO:0000259" key="1">
    <source>
        <dbReference type="Pfam" id="PF13392"/>
    </source>
</evidence>
<dbReference type="InterPro" id="IPR044930">
    <property type="entry name" value="Homing_endonuclease_His-Me"/>
</dbReference>
<dbReference type="SUPFAM" id="SSF54060">
    <property type="entry name" value="His-Me finger endonucleases"/>
    <property type="match status" value="1"/>
</dbReference>
<evidence type="ECO:0000313" key="3">
    <source>
        <dbReference type="Proteomes" id="UP000184699"/>
    </source>
</evidence>
<reference evidence="3" key="1">
    <citation type="submission" date="2016-11" db="EMBL/GenBank/DDBJ databases">
        <authorList>
            <person name="Varghese N."/>
            <person name="Submissions S."/>
        </authorList>
    </citation>
    <scope>NUCLEOTIDE SEQUENCE [LARGE SCALE GENOMIC DNA]</scope>
    <source>
        <strain evidence="3">DSM 8595</strain>
    </source>
</reference>
<dbReference type="AlphaFoldDB" id="A0A1N6DP33"/>
<feature type="domain" description="HNH nuclease" evidence="1">
    <location>
        <begin position="57"/>
        <end position="100"/>
    </location>
</feature>
<keyword evidence="2" id="KW-0255">Endonuclease</keyword>
<protein>
    <submittedName>
        <fullName evidence="2">HNH endonuclease</fullName>
    </submittedName>
</protein>
<organism evidence="2 3">
    <name type="scientific">Agromyces cerinus subsp. cerinus</name>
    <dbReference type="NCBI Taxonomy" id="232089"/>
    <lineage>
        <taxon>Bacteria</taxon>
        <taxon>Bacillati</taxon>
        <taxon>Actinomycetota</taxon>
        <taxon>Actinomycetes</taxon>
        <taxon>Micrococcales</taxon>
        <taxon>Microbacteriaceae</taxon>
        <taxon>Agromyces</taxon>
    </lineage>
</organism>
<dbReference type="GO" id="GO:0004519">
    <property type="term" value="F:endonuclease activity"/>
    <property type="evidence" value="ECO:0007669"/>
    <property type="project" value="UniProtKB-KW"/>
</dbReference>
<dbReference type="Proteomes" id="UP000184699">
    <property type="component" value="Unassembled WGS sequence"/>
</dbReference>
<sequence>MRVEGEWNRGHSGRRPIMDRLLEKVAVRVTGCWEWVATRSPEGYARIGLGRANVLYGHRVTFEHYVGTIPKGFHVDHLCRNRRCVNPLHLQAVTPGENLRRGWEHKNGGRQCARGHAFTPENAMQPPSKSRSCRTCHNLRRRARRLGVSVDELIEIDRERQANV</sequence>
<dbReference type="EMBL" id="FSRJ01000001">
    <property type="protein sequence ID" value="SIN72545.1"/>
    <property type="molecule type" value="Genomic_DNA"/>
</dbReference>
<proteinExistence type="predicted"/>
<name>A0A1N6DP33_9MICO</name>
<keyword evidence="3" id="KW-1185">Reference proteome</keyword>
<keyword evidence="2" id="KW-0378">Hydrolase</keyword>
<evidence type="ECO:0000313" key="2">
    <source>
        <dbReference type="EMBL" id="SIN72545.1"/>
    </source>
</evidence>
<dbReference type="InterPro" id="IPR003615">
    <property type="entry name" value="HNH_nuc"/>
</dbReference>
<dbReference type="STRING" id="232089.SAMN05443544_0545"/>
<dbReference type="Pfam" id="PF13392">
    <property type="entry name" value="HNH_3"/>
    <property type="match status" value="1"/>
</dbReference>
<dbReference type="Gene3D" id="3.90.75.10">
    <property type="entry name" value="Homing Intron 3 (I-ppo) Encoded Endonuclease, Chain A"/>
    <property type="match status" value="1"/>
</dbReference>
<dbReference type="InterPro" id="IPR044925">
    <property type="entry name" value="His-Me_finger_sf"/>
</dbReference>
<gene>
    <name evidence="2" type="ORF">SAMN05443544_0545</name>
</gene>
<keyword evidence="2" id="KW-0540">Nuclease</keyword>